<protein>
    <submittedName>
        <fullName evidence="1">Uncharacterized protein</fullName>
    </submittedName>
</protein>
<organism evidence="1 2">
    <name type="scientific">Alternaria alternata</name>
    <name type="common">Alternaria rot fungus</name>
    <name type="synonym">Torula alternata</name>
    <dbReference type="NCBI Taxonomy" id="5599"/>
    <lineage>
        <taxon>Eukaryota</taxon>
        <taxon>Fungi</taxon>
        <taxon>Dikarya</taxon>
        <taxon>Ascomycota</taxon>
        <taxon>Pezizomycotina</taxon>
        <taxon>Dothideomycetes</taxon>
        <taxon>Pleosporomycetidae</taxon>
        <taxon>Pleosporales</taxon>
        <taxon>Pleosporineae</taxon>
        <taxon>Pleosporaceae</taxon>
        <taxon>Alternaria</taxon>
        <taxon>Alternaria sect. Alternaria</taxon>
        <taxon>Alternaria alternata complex</taxon>
    </lineage>
</organism>
<reference evidence="1 2" key="1">
    <citation type="submission" date="2016-05" db="EMBL/GenBank/DDBJ databases">
        <title>Comparative analysis of secretome profiles of manganese(II)-oxidizing ascomycete fungi.</title>
        <authorList>
            <consortium name="DOE Joint Genome Institute"/>
            <person name="Zeiner C.A."/>
            <person name="Purvine S.O."/>
            <person name="Zink E.M."/>
            <person name="Wu S."/>
            <person name="Pasa-Tolic L."/>
            <person name="Chaput D.L."/>
            <person name="Haridas S."/>
            <person name="Grigoriev I.V."/>
            <person name="Santelli C.M."/>
            <person name="Hansel C.M."/>
        </authorList>
    </citation>
    <scope>NUCLEOTIDE SEQUENCE [LARGE SCALE GENOMIC DNA]</scope>
    <source>
        <strain evidence="1 2">SRC1lrK2f</strain>
    </source>
</reference>
<name>A0A177DAI0_ALTAL</name>
<dbReference type="RefSeq" id="XP_018381360.1">
    <property type="nucleotide sequence ID" value="XM_018531589.1"/>
</dbReference>
<dbReference type="Proteomes" id="UP000077248">
    <property type="component" value="Unassembled WGS sequence"/>
</dbReference>
<dbReference type="AlphaFoldDB" id="A0A177DAI0"/>
<accession>A0A177DAI0</accession>
<gene>
    <name evidence="1" type="ORF">CC77DRAFT_407579</name>
</gene>
<proteinExistence type="predicted"/>
<dbReference type="EMBL" id="KV441491">
    <property type="protein sequence ID" value="OAG15939.1"/>
    <property type="molecule type" value="Genomic_DNA"/>
</dbReference>
<evidence type="ECO:0000313" key="2">
    <source>
        <dbReference type="Proteomes" id="UP000077248"/>
    </source>
</evidence>
<dbReference type="GeneID" id="29117183"/>
<keyword evidence="2" id="KW-1185">Reference proteome</keyword>
<evidence type="ECO:0000313" key="1">
    <source>
        <dbReference type="EMBL" id="OAG15939.1"/>
    </source>
</evidence>
<sequence>MWSRCGVDSQHGILSLQSKVCQFTCGNASDRNTQGLSTGISNLHSSVLLGYNSMKPNTGATKPWPDRSTRSHHFSTAPNSYFLHRRLFVFELTLARSQSVPQRINRHVSLLAVIDAVSLTTSSYMLIRRLEPQLTPRAVSLLLSSLLLNCGFQNIPFNTSS</sequence>
<dbReference type="KEGG" id="aalt:CC77DRAFT_407579"/>
<dbReference type="VEuPathDB" id="FungiDB:CC77DRAFT_407579"/>